<evidence type="ECO:0000256" key="1">
    <source>
        <dbReference type="ARBA" id="ARBA00010996"/>
    </source>
</evidence>
<dbReference type="Gene3D" id="3.40.30.10">
    <property type="entry name" value="Glutaredoxin"/>
    <property type="match status" value="1"/>
</dbReference>
<evidence type="ECO:0000313" key="4">
    <source>
        <dbReference type="EMBL" id="AGP40830.1"/>
    </source>
</evidence>
<feature type="transmembrane region" description="Helical" evidence="2">
    <location>
        <begin position="246"/>
        <end position="266"/>
    </location>
</feature>
<feature type="signal peptide" evidence="3">
    <location>
        <begin position="1"/>
        <end position="28"/>
    </location>
</feature>
<protein>
    <recommendedName>
        <fullName evidence="6">Thioredoxin domain-containing protein</fullName>
    </recommendedName>
</protein>
<gene>
    <name evidence="4" type="ORF">SCE1572_43890</name>
</gene>
<dbReference type="InterPro" id="IPR003782">
    <property type="entry name" value="SCO1/SenC"/>
</dbReference>
<name>S4Y979_SORCE</name>
<organism evidence="4 5">
    <name type="scientific">Sorangium cellulosum So0157-2</name>
    <dbReference type="NCBI Taxonomy" id="1254432"/>
    <lineage>
        <taxon>Bacteria</taxon>
        <taxon>Pseudomonadati</taxon>
        <taxon>Myxococcota</taxon>
        <taxon>Polyangia</taxon>
        <taxon>Polyangiales</taxon>
        <taxon>Polyangiaceae</taxon>
        <taxon>Sorangium</taxon>
    </lineage>
</organism>
<dbReference type="AlphaFoldDB" id="S4Y979"/>
<dbReference type="PANTHER" id="PTHR12151">
    <property type="entry name" value="ELECTRON TRANSPORT PROTIN SCO1/SENC FAMILY MEMBER"/>
    <property type="match status" value="1"/>
</dbReference>
<dbReference type="EMBL" id="CP003969">
    <property type="protein sequence ID" value="AGP40830.1"/>
    <property type="molecule type" value="Genomic_DNA"/>
</dbReference>
<sequence>MMSRPLSALLAVLALVVATVTPARRARAADTTIPTELVGVDIEERPGAQLPRELRLRDQSGQEVELGRYAAGDKPLVLVLGYYECPMLCSLVLNGVLQAMKESAWSAGTEYRTLVVSFDPRDTPEAARKKRANYIEAYGRPVAGDGFDFLVGDEASVRALASTVGFNYRWDETAKQYAHAAGAFVFTPDGRLSRTLYGISFPQKNFGLALREAGSGQVGSAWDRVLLFCFHYDPNARGYVLATQRLMKAAGVLTVVLLGLWLMRFWRTERARTRARVNEAS</sequence>
<keyword evidence="2" id="KW-0812">Transmembrane</keyword>
<keyword evidence="2" id="KW-0472">Membrane</keyword>
<keyword evidence="2" id="KW-1133">Transmembrane helix</keyword>
<feature type="chain" id="PRO_5004534081" description="Thioredoxin domain-containing protein" evidence="3">
    <location>
        <begin position="29"/>
        <end position="281"/>
    </location>
</feature>
<dbReference type="PANTHER" id="PTHR12151:SF8">
    <property type="entry name" value="THIOREDOXIN DOMAIN-CONTAINING PROTEIN"/>
    <property type="match status" value="1"/>
</dbReference>
<accession>S4Y979</accession>
<dbReference type="Pfam" id="PF02630">
    <property type="entry name" value="SCO1-SenC"/>
    <property type="match status" value="1"/>
</dbReference>
<dbReference type="HOGENOM" id="CLU_058434_2_0_7"/>
<dbReference type="Proteomes" id="UP000014803">
    <property type="component" value="Chromosome"/>
</dbReference>
<dbReference type="PATRIC" id="fig|1254432.3.peg.9916"/>
<evidence type="ECO:0008006" key="6">
    <source>
        <dbReference type="Google" id="ProtNLM"/>
    </source>
</evidence>
<dbReference type="STRING" id="1254432.SCE1572_43890"/>
<dbReference type="KEGG" id="scu:SCE1572_43890"/>
<evidence type="ECO:0000256" key="3">
    <source>
        <dbReference type="SAM" id="SignalP"/>
    </source>
</evidence>
<comment type="similarity">
    <text evidence="1">Belongs to the SCO1/2 family.</text>
</comment>
<dbReference type="SUPFAM" id="SSF52833">
    <property type="entry name" value="Thioredoxin-like"/>
    <property type="match status" value="1"/>
</dbReference>
<proteinExistence type="inferred from homology"/>
<dbReference type="eggNOG" id="COG1999">
    <property type="taxonomic scope" value="Bacteria"/>
</dbReference>
<evidence type="ECO:0000313" key="5">
    <source>
        <dbReference type="Proteomes" id="UP000014803"/>
    </source>
</evidence>
<evidence type="ECO:0000256" key="2">
    <source>
        <dbReference type="SAM" id="Phobius"/>
    </source>
</evidence>
<dbReference type="CDD" id="cd02968">
    <property type="entry name" value="SCO"/>
    <property type="match status" value="1"/>
</dbReference>
<reference evidence="4 5" key="1">
    <citation type="journal article" date="2013" name="Sci. Rep.">
        <title>Extraordinary expansion of a Sorangium cellulosum genome from an alkaline milieu.</title>
        <authorList>
            <person name="Han K."/>
            <person name="Li Z.F."/>
            <person name="Peng R."/>
            <person name="Zhu L.P."/>
            <person name="Zhou T."/>
            <person name="Wang L.G."/>
            <person name="Li S.G."/>
            <person name="Zhang X.B."/>
            <person name="Hu W."/>
            <person name="Wu Z.H."/>
            <person name="Qin N."/>
            <person name="Li Y.Z."/>
        </authorList>
    </citation>
    <scope>NUCLEOTIDE SEQUENCE [LARGE SCALE GENOMIC DNA]</scope>
    <source>
        <strain evidence="4 5">So0157-2</strain>
    </source>
</reference>
<dbReference type="InterPro" id="IPR036249">
    <property type="entry name" value="Thioredoxin-like_sf"/>
</dbReference>
<keyword evidence="3" id="KW-0732">Signal</keyword>